<evidence type="ECO:0000313" key="2">
    <source>
        <dbReference type="Proteomes" id="UP001165289"/>
    </source>
</evidence>
<protein>
    <submittedName>
        <fullName evidence="1">Uncharacterized protein</fullName>
    </submittedName>
</protein>
<dbReference type="Proteomes" id="UP001165289">
    <property type="component" value="Unassembled WGS sequence"/>
</dbReference>
<name>A0AAV7KB82_9METZ</name>
<gene>
    <name evidence="1" type="ORF">LOD99_15211</name>
</gene>
<organism evidence="1 2">
    <name type="scientific">Oopsacas minuta</name>
    <dbReference type="NCBI Taxonomy" id="111878"/>
    <lineage>
        <taxon>Eukaryota</taxon>
        <taxon>Metazoa</taxon>
        <taxon>Porifera</taxon>
        <taxon>Hexactinellida</taxon>
        <taxon>Hexasterophora</taxon>
        <taxon>Lyssacinosida</taxon>
        <taxon>Leucopsacidae</taxon>
        <taxon>Oopsacas</taxon>
    </lineage>
</organism>
<evidence type="ECO:0000313" key="1">
    <source>
        <dbReference type="EMBL" id="KAI6658409.1"/>
    </source>
</evidence>
<sequence>MIGFKESPFMDLFGGEYNNISSNLGTWCAKSSTVRYSKQYNEENSHPKVSNSFMSRKRLPNINHSMFDSISPMIFIEIAKVGLKLETRWLSNYLFITSRQRKLKIQCINLLLLFNLQ</sequence>
<dbReference type="AlphaFoldDB" id="A0AAV7KB82"/>
<accession>A0AAV7KB82</accession>
<reference evidence="1 2" key="1">
    <citation type="journal article" date="2023" name="BMC Biol.">
        <title>The compact genome of the sponge Oopsacas minuta (Hexactinellida) is lacking key metazoan core genes.</title>
        <authorList>
            <person name="Santini S."/>
            <person name="Schenkelaars Q."/>
            <person name="Jourda C."/>
            <person name="Duchesne M."/>
            <person name="Belahbib H."/>
            <person name="Rocher C."/>
            <person name="Selva M."/>
            <person name="Riesgo A."/>
            <person name="Vervoort M."/>
            <person name="Leys S.P."/>
            <person name="Kodjabachian L."/>
            <person name="Le Bivic A."/>
            <person name="Borchiellini C."/>
            <person name="Claverie J.M."/>
            <person name="Renard E."/>
        </authorList>
    </citation>
    <scope>NUCLEOTIDE SEQUENCE [LARGE SCALE GENOMIC DNA]</scope>
    <source>
        <strain evidence="1">SPO-2</strain>
    </source>
</reference>
<proteinExistence type="predicted"/>
<comment type="caution">
    <text evidence="1">The sequence shown here is derived from an EMBL/GenBank/DDBJ whole genome shotgun (WGS) entry which is preliminary data.</text>
</comment>
<dbReference type="EMBL" id="JAKMXF010000088">
    <property type="protein sequence ID" value="KAI6658409.1"/>
    <property type="molecule type" value="Genomic_DNA"/>
</dbReference>
<keyword evidence="2" id="KW-1185">Reference proteome</keyword>